<dbReference type="Proteomes" id="UP000294225">
    <property type="component" value="Unassembled WGS sequence"/>
</dbReference>
<evidence type="ECO:0000313" key="2">
    <source>
        <dbReference type="EMBL" id="TCC25746.1"/>
    </source>
</evidence>
<accession>A0A4R0IKI1</accession>
<name>A0A4R0IKI1_9ACTN</name>
<dbReference type="Pfam" id="PF02515">
    <property type="entry name" value="CoA_transf_3"/>
    <property type="match status" value="1"/>
</dbReference>
<organism evidence="3 5">
    <name type="scientific">Kribbella speibonae</name>
    <dbReference type="NCBI Taxonomy" id="1572660"/>
    <lineage>
        <taxon>Bacteria</taxon>
        <taxon>Bacillati</taxon>
        <taxon>Actinomycetota</taxon>
        <taxon>Actinomycetes</taxon>
        <taxon>Propionibacteriales</taxon>
        <taxon>Kribbellaceae</taxon>
        <taxon>Kribbella</taxon>
    </lineage>
</organism>
<proteinExistence type="predicted"/>
<evidence type="ECO:0000313" key="4">
    <source>
        <dbReference type="Proteomes" id="UP000292385"/>
    </source>
</evidence>
<keyword evidence="4" id="KW-1185">Reference proteome</keyword>
<reference evidence="4 5" key="1">
    <citation type="submission" date="2019-02" db="EMBL/GenBank/DDBJ databases">
        <title>Kribbella capetownensis sp. nov. and Kribbella speibonae sp. nov., isolated from soil.</title>
        <authorList>
            <person name="Curtis S.M."/>
            <person name="Norton I."/>
            <person name="Everest G.J."/>
            <person name="Meyers P.R."/>
        </authorList>
    </citation>
    <scope>NUCLEOTIDE SEQUENCE [LARGE SCALE GENOMIC DNA]</scope>
    <source>
        <strain evidence="2 4">SK5</strain>
        <strain evidence="3 5">YM55</strain>
    </source>
</reference>
<dbReference type="GO" id="GO:0008410">
    <property type="term" value="F:CoA-transferase activity"/>
    <property type="evidence" value="ECO:0007669"/>
    <property type="project" value="TreeGrafter"/>
</dbReference>
<gene>
    <name evidence="2" type="ORF">E0H58_12285</name>
    <name evidence="3" type="ORF">E0H92_31895</name>
</gene>
<dbReference type="AlphaFoldDB" id="A0A4R0IKI1"/>
<dbReference type="Gene3D" id="3.30.1540.10">
    <property type="entry name" value="formyl-coa transferase, domain 3"/>
    <property type="match status" value="1"/>
</dbReference>
<evidence type="ECO:0000256" key="1">
    <source>
        <dbReference type="ARBA" id="ARBA00022679"/>
    </source>
</evidence>
<dbReference type="InterPro" id="IPR023606">
    <property type="entry name" value="CoA-Trfase_III_dom_1_sf"/>
</dbReference>
<dbReference type="PANTHER" id="PTHR48207">
    <property type="entry name" value="SUCCINATE--HYDROXYMETHYLGLUTARATE COA-TRANSFERASE"/>
    <property type="match status" value="1"/>
</dbReference>
<dbReference type="EMBL" id="SJKC01000005">
    <property type="protein sequence ID" value="TCC33237.1"/>
    <property type="molecule type" value="Genomic_DNA"/>
</dbReference>
<comment type="caution">
    <text evidence="3">The sequence shown here is derived from an EMBL/GenBank/DDBJ whole genome shotgun (WGS) entry which is preliminary data.</text>
</comment>
<sequence>MAGVRVLDLTNVLAGPFAGYQLALMGAEVIKVEVPGSGDLARNLGGDPDLSKDGLGISFLAQNSGKRSLTLNLKSAAGREVFERLVREADVLLENFRPGVLERLGFPVDVLRSLNPGLVYCAVSGFGQTGPMRGRPAYDQIIQGLSGIMSVTGTADTAPIRTGFPIADTLGGYAAAFAISAALVKRARTGAGSFLDVSMLETAVAAMGWVVSDYLVGGRKPGAMGNENATSAPSGTFRTADGALNIAANKQEQYVELCTALDRPELITDHRFTTRESRKAHRTELTDELEKTLTQKSAAYWDELLASSGVPVAPVLTVEQTLSLPQLADRQLLHTVDMPDGRDRELRVLGSSVHVDGASVGPSVRPPRLGEHTDDILTELGYTPAEIGTLRAEGAV</sequence>
<protein>
    <submittedName>
        <fullName evidence="3">CoA transferase</fullName>
    </submittedName>
</protein>
<dbReference type="InterPro" id="IPR003673">
    <property type="entry name" value="CoA-Trfase_fam_III"/>
</dbReference>
<dbReference type="EMBL" id="SJJY01000002">
    <property type="protein sequence ID" value="TCC25746.1"/>
    <property type="molecule type" value="Genomic_DNA"/>
</dbReference>
<dbReference type="SUPFAM" id="SSF89796">
    <property type="entry name" value="CoA-transferase family III (CaiB/BaiF)"/>
    <property type="match status" value="1"/>
</dbReference>
<dbReference type="Gene3D" id="3.40.50.10540">
    <property type="entry name" value="Crotonobetainyl-coa:carnitine coa-transferase, domain 1"/>
    <property type="match status" value="1"/>
</dbReference>
<evidence type="ECO:0000313" key="3">
    <source>
        <dbReference type="EMBL" id="TCC33237.1"/>
    </source>
</evidence>
<dbReference type="InterPro" id="IPR050483">
    <property type="entry name" value="CoA-transferase_III_domain"/>
</dbReference>
<dbReference type="Proteomes" id="UP000292385">
    <property type="component" value="Unassembled WGS sequence"/>
</dbReference>
<keyword evidence="1 3" id="KW-0808">Transferase</keyword>
<evidence type="ECO:0000313" key="5">
    <source>
        <dbReference type="Proteomes" id="UP000294225"/>
    </source>
</evidence>
<dbReference type="InterPro" id="IPR044855">
    <property type="entry name" value="CoA-Trfase_III_dom3_sf"/>
</dbReference>
<dbReference type="PANTHER" id="PTHR48207:SF3">
    <property type="entry name" value="SUCCINATE--HYDROXYMETHYLGLUTARATE COA-TRANSFERASE"/>
    <property type="match status" value="1"/>
</dbReference>